<dbReference type="GO" id="GO:0016805">
    <property type="term" value="F:dipeptidase activity"/>
    <property type="evidence" value="ECO:0007669"/>
    <property type="project" value="TreeGrafter"/>
</dbReference>
<reference evidence="1" key="2">
    <citation type="submission" date="2020-09" db="EMBL/GenBank/DDBJ databases">
        <authorList>
            <person name="Luo X."/>
        </authorList>
    </citation>
    <scope>NUCLEOTIDE SEQUENCE</scope>
    <source>
        <strain evidence="1">TRM S81-3</strain>
    </source>
</reference>
<dbReference type="GO" id="GO:0071713">
    <property type="term" value="F:para-aminobenzoyl-glutamate hydrolase activity"/>
    <property type="evidence" value="ECO:0007669"/>
    <property type="project" value="TreeGrafter"/>
</dbReference>
<dbReference type="PROSITE" id="PS51318">
    <property type="entry name" value="TAT"/>
    <property type="match status" value="1"/>
</dbReference>
<dbReference type="InterPro" id="IPR002933">
    <property type="entry name" value="Peptidase_M20"/>
</dbReference>
<dbReference type="AlphaFoldDB" id="A0A926LD05"/>
<organism evidence="1 2">
    <name type="scientific">Streptomyces griseicoloratus</name>
    <dbReference type="NCBI Taxonomy" id="2752516"/>
    <lineage>
        <taxon>Bacteria</taxon>
        <taxon>Bacillati</taxon>
        <taxon>Actinomycetota</taxon>
        <taxon>Actinomycetes</taxon>
        <taxon>Kitasatosporales</taxon>
        <taxon>Streptomycetaceae</taxon>
        <taxon>Streptomyces</taxon>
    </lineage>
</organism>
<dbReference type="PANTHER" id="PTHR30575">
    <property type="entry name" value="PEPTIDASE M20"/>
    <property type="match status" value="1"/>
</dbReference>
<name>A0A926LD05_9ACTN</name>
<dbReference type="InterPro" id="IPR036264">
    <property type="entry name" value="Bact_exopeptidase_dim_dom"/>
</dbReference>
<gene>
    <name evidence="1" type="ORF">H0H10_36145</name>
</gene>
<reference evidence="1" key="1">
    <citation type="submission" date="2020-09" db="EMBL/GenBank/DDBJ databases">
        <title>Streptomyces grisecoloratus sp. nov., isolated from cotton soil.</title>
        <authorList>
            <person name="Xing L."/>
        </authorList>
    </citation>
    <scope>NUCLEOTIDE SEQUENCE</scope>
    <source>
        <strain evidence="1">TRM S81-3</strain>
    </source>
</reference>
<dbReference type="GO" id="GO:0046657">
    <property type="term" value="P:folic acid catabolic process"/>
    <property type="evidence" value="ECO:0007669"/>
    <property type="project" value="TreeGrafter"/>
</dbReference>
<dbReference type="InterPro" id="IPR006311">
    <property type="entry name" value="TAT_signal"/>
</dbReference>
<dbReference type="SUPFAM" id="SSF53187">
    <property type="entry name" value="Zn-dependent exopeptidases"/>
    <property type="match status" value="1"/>
</dbReference>
<evidence type="ECO:0000313" key="1">
    <source>
        <dbReference type="EMBL" id="MBD0424536.1"/>
    </source>
</evidence>
<accession>A0A926LD05</accession>
<dbReference type="NCBIfam" id="TIGR01891">
    <property type="entry name" value="amidohydrolases"/>
    <property type="match status" value="1"/>
</dbReference>
<dbReference type="Gene3D" id="3.30.70.360">
    <property type="match status" value="1"/>
</dbReference>
<dbReference type="EMBL" id="JACVQF010000235">
    <property type="protein sequence ID" value="MBD0424536.1"/>
    <property type="molecule type" value="Genomic_DNA"/>
</dbReference>
<sequence>MCDLHDPNEHSHEATAGSGLSRRQIVQLLGAAGIATTAVTATADPAVAATADSAVGVTEAQAAAYTPPEGLAEDSAAKRTALAWIEQNASRITDLNDEIWEHAELSLREWNSSLAQADFLRKAGFDIEFGTAGFPTAFTATYRRGKGGPVIGFSGEYDALPGLSQKAGAGEHDPREYVHDPFAPGYGPGHGCGHCALGTAAAAAAAAVAEAARRHRLDVTVKFFGSTAEEQLIGKTYAVSQGVYDGLDAFLDWHPSTGNATGWGTSNAMTAITFTFLGVAGHGGTPLGNKSALDAAVMMASMSEFLREESMGPSARLHWVINNGGDIPNVTPEIAQISYYVREGSVARVNSLLEKVIAVSEAAARASRTSVQHKITSACWNQLPSKAFAELMYDNMRQIGPPEFSAEAQRLAKELQKSLGLPESGLHDEISELTPPNPVFLGGGSTDVADISWQVPTVSMGAALAPIGTKMHTWSTASCAGSAPGHAAIRAAAKYLAATAVDLLVKPELLRGLKEEFDKRREGVEWRTALPEGYEPPMYEPPAWFLQRTGQSWPPENITWPPRRIVSKEKFSSLGPALQPQT</sequence>
<dbReference type="Proteomes" id="UP000621210">
    <property type="component" value="Unassembled WGS sequence"/>
</dbReference>
<dbReference type="InterPro" id="IPR052030">
    <property type="entry name" value="Peptidase_M20/M20A_hydrolases"/>
</dbReference>
<dbReference type="GO" id="GO:0005737">
    <property type="term" value="C:cytoplasm"/>
    <property type="evidence" value="ECO:0007669"/>
    <property type="project" value="TreeGrafter"/>
</dbReference>
<proteinExistence type="predicted"/>
<dbReference type="PANTHER" id="PTHR30575:SF0">
    <property type="entry name" value="XAA-ARG DIPEPTIDASE"/>
    <property type="match status" value="1"/>
</dbReference>
<dbReference type="Gene3D" id="3.40.630.10">
    <property type="entry name" value="Zn peptidases"/>
    <property type="match status" value="1"/>
</dbReference>
<dbReference type="SUPFAM" id="SSF55031">
    <property type="entry name" value="Bacterial exopeptidase dimerisation domain"/>
    <property type="match status" value="1"/>
</dbReference>
<protein>
    <submittedName>
        <fullName evidence="1">Amidohydrolase</fullName>
    </submittedName>
</protein>
<comment type="caution">
    <text evidence="1">The sequence shown here is derived from an EMBL/GenBank/DDBJ whole genome shotgun (WGS) entry which is preliminary data.</text>
</comment>
<dbReference type="Pfam" id="PF01546">
    <property type="entry name" value="Peptidase_M20"/>
    <property type="match status" value="1"/>
</dbReference>
<keyword evidence="2" id="KW-1185">Reference proteome</keyword>
<dbReference type="InterPro" id="IPR017439">
    <property type="entry name" value="Amidohydrolase"/>
</dbReference>
<evidence type="ECO:0000313" key="2">
    <source>
        <dbReference type="Proteomes" id="UP000621210"/>
    </source>
</evidence>